<evidence type="ECO:0000259" key="8">
    <source>
        <dbReference type="PROSITE" id="PS50850"/>
    </source>
</evidence>
<evidence type="ECO:0000256" key="7">
    <source>
        <dbReference type="SAM" id="Phobius"/>
    </source>
</evidence>
<dbReference type="InterPro" id="IPR005828">
    <property type="entry name" value="MFS_sugar_transport-like"/>
</dbReference>
<keyword evidence="5 7" id="KW-1133">Transmembrane helix</keyword>
<feature type="transmembrane region" description="Helical" evidence="7">
    <location>
        <begin position="271"/>
        <end position="294"/>
    </location>
</feature>
<sequence length="452" mass="49415">MEEGLLTRSVLEEAKSKTDNGVGDNCRQNDSQATMVTVLSSLVALFGSLSSGCIVGYSSPAESGIVEDLELSLAAYSVFGSILTIGGVAGGLVNGRLTDLIGRRHTMWFSGIFSIVGWFSIAFAKNAWWLDFGRLLLGFTNALNHYVVTVYVAEITPKDFRGRYASATQLMTCCGISLVYFIGNVVTWRTMAVLSAIPSLLQIFGLFFIPESPRWLAKVGRYIELEGTLQSLRGKNADVSQEAADVIEVTEKFMQQSESILHLFQRRYTRLLIVGAGLMILQQLSGSSAILFYSSSIFLDAGFSRSIGTISMSIIQIPSATLSVLLIDKSGRRPLLLGLHLLKELTPTLVYIAMLGFSVAFTMGMAGLPWVVISEIFPINVKGLAGSFATITCYFFSWICTYTFKFMMDWTSAGTFFIFSAFCGLAVVFVAKLVPETKGRTLEEIQASIAQF</sequence>
<dbReference type="Gene3D" id="1.20.1250.20">
    <property type="entry name" value="MFS general substrate transporter like domains"/>
    <property type="match status" value="1"/>
</dbReference>
<dbReference type="InterPro" id="IPR036259">
    <property type="entry name" value="MFS_trans_sf"/>
</dbReference>
<keyword evidence="6 7" id="KW-0472">Membrane</keyword>
<evidence type="ECO:0000256" key="4">
    <source>
        <dbReference type="ARBA" id="ARBA00022692"/>
    </source>
</evidence>
<dbReference type="PANTHER" id="PTHR48021:SF93">
    <property type="entry name" value="SUGAR TRANSPORTER ERD6-LIKE 1-RELATED"/>
    <property type="match status" value="1"/>
</dbReference>
<keyword evidence="3" id="KW-0762">Sugar transport</keyword>
<reference evidence="9" key="1">
    <citation type="submission" date="2020-03" db="EMBL/GenBank/DDBJ databases">
        <title>A high-quality chromosome-level genome assembly of a woody plant with both climbing and erect habits, Rhamnella rubrinervis.</title>
        <authorList>
            <person name="Lu Z."/>
            <person name="Yang Y."/>
            <person name="Zhu X."/>
            <person name="Sun Y."/>
        </authorList>
    </citation>
    <scope>NUCLEOTIDE SEQUENCE</scope>
    <source>
        <strain evidence="9">BYM</strain>
        <tissue evidence="9">Leaf</tissue>
    </source>
</reference>
<dbReference type="EMBL" id="VOIH02000006">
    <property type="protein sequence ID" value="KAF3445216.1"/>
    <property type="molecule type" value="Genomic_DNA"/>
</dbReference>
<evidence type="ECO:0000256" key="5">
    <source>
        <dbReference type="ARBA" id="ARBA00022989"/>
    </source>
</evidence>
<feature type="domain" description="Major facilitator superfamily (MFS) profile" evidence="8">
    <location>
        <begin position="36"/>
        <end position="438"/>
    </location>
</feature>
<feature type="transmembrane region" description="Helical" evidence="7">
    <location>
        <begin position="36"/>
        <end position="59"/>
    </location>
</feature>
<dbReference type="CDD" id="cd17358">
    <property type="entry name" value="MFS_GLUT6_8_Class3_like"/>
    <property type="match status" value="1"/>
</dbReference>
<dbReference type="Proteomes" id="UP000796880">
    <property type="component" value="Unassembled WGS sequence"/>
</dbReference>
<feature type="transmembrane region" description="Helical" evidence="7">
    <location>
        <begin position="384"/>
        <end position="404"/>
    </location>
</feature>
<dbReference type="OrthoDB" id="6612291at2759"/>
<accession>A0A8K0H3N1</accession>
<evidence type="ECO:0000256" key="2">
    <source>
        <dbReference type="ARBA" id="ARBA00010992"/>
    </source>
</evidence>
<comment type="caution">
    <text evidence="9">The sequence shown here is derived from an EMBL/GenBank/DDBJ whole genome shotgun (WGS) entry which is preliminary data.</text>
</comment>
<dbReference type="SUPFAM" id="SSF103473">
    <property type="entry name" value="MFS general substrate transporter"/>
    <property type="match status" value="1"/>
</dbReference>
<feature type="transmembrane region" description="Helical" evidence="7">
    <location>
        <begin position="105"/>
        <end position="123"/>
    </location>
</feature>
<dbReference type="GO" id="GO:0016020">
    <property type="term" value="C:membrane"/>
    <property type="evidence" value="ECO:0007669"/>
    <property type="project" value="UniProtKB-SubCell"/>
</dbReference>
<dbReference type="InterPro" id="IPR044775">
    <property type="entry name" value="MFS_ERD6/Tret1-like"/>
</dbReference>
<dbReference type="Pfam" id="PF00083">
    <property type="entry name" value="Sugar_tr"/>
    <property type="match status" value="1"/>
</dbReference>
<feature type="transmembrane region" description="Helical" evidence="7">
    <location>
        <begin position="71"/>
        <end position="93"/>
    </location>
</feature>
<name>A0A8K0H3N1_9ROSA</name>
<keyword evidence="4 7" id="KW-0812">Transmembrane</keyword>
<evidence type="ECO:0000313" key="10">
    <source>
        <dbReference type="Proteomes" id="UP000796880"/>
    </source>
</evidence>
<dbReference type="GO" id="GO:0051119">
    <property type="term" value="F:sugar transmembrane transporter activity"/>
    <property type="evidence" value="ECO:0007669"/>
    <property type="project" value="InterPro"/>
</dbReference>
<keyword evidence="3" id="KW-0813">Transport</keyword>
<comment type="similarity">
    <text evidence="2">Belongs to the major facilitator superfamily. Sugar transporter (TC 2.A.1.1) family.</text>
</comment>
<gene>
    <name evidence="9" type="ORF">FNV43_RR14910</name>
</gene>
<dbReference type="PROSITE" id="PS50850">
    <property type="entry name" value="MFS"/>
    <property type="match status" value="1"/>
</dbReference>
<organism evidence="9 10">
    <name type="scientific">Rhamnella rubrinervis</name>
    <dbReference type="NCBI Taxonomy" id="2594499"/>
    <lineage>
        <taxon>Eukaryota</taxon>
        <taxon>Viridiplantae</taxon>
        <taxon>Streptophyta</taxon>
        <taxon>Embryophyta</taxon>
        <taxon>Tracheophyta</taxon>
        <taxon>Spermatophyta</taxon>
        <taxon>Magnoliopsida</taxon>
        <taxon>eudicotyledons</taxon>
        <taxon>Gunneridae</taxon>
        <taxon>Pentapetalae</taxon>
        <taxon>rosids</taxon>
        <taxon>fabids</taxon>
        <taxon>Rosales</taxon>
        <taxon>Rhamnaceae</taxon>
        <taxon>rhamnoid group</taxon>
        <taxon>Rhamneae</taxon>
        <taxon>Rhamnella</taxon>
    </lineage>
</organism>
<feature type="transmembrane region" description="Helical" evidence="7">
    <location>
        <begin position="164"/>
        <end position="182"/>
    </location>
</feature>
<comment type="subcellular location">
    <subcellularLocation>
        <location evidence="1">Membrane</location>
        <topology evidence="1">Multi-pass membrane protein</topology>
    </subcellularLocation>
</comment>
<evidence type="ECO:0000256" key="6">
    <source>
        <dbReference type="ARBA" id="ARBA00023136"/>
    </source>
</evidence>
<feature type="transmembrane region" description="Helical" evidence="7">
    <location>
        <begin position="416"/>
        <end position="434"/>
    </location>
</feature>
<dbReference type="InterPro" id="IPR020846">
    <property type="entry name" value="MFS_dom"/>
</dbReference>
<evidence type="ECO:0000256" key="1">
    <source>
        <dbReference type="ARBA" id="ARBA00004141"/>
    </source>
</evidence>
<feature type="transmembrane region" description="Helical" evidence="7">
    <location>
        <begin position="348"/>
        <end position="372"/>
    </location>
</feature>
<dbReference type="AlphaFoldDB" id="A0A8K0H3N1"/>
<evidence type="ECO:0000313" key="9">
    <source>
        <dbReference type="EMBL" id="KAF3445216.1"/>
    </source>
</evidence>
<evidence type="ECO:0000256" key="3">
    <source>
        <dbReference type="ARBA" id="ARBA00022597"/>
    </source>
</evidence>
<proteinExistence type="inferred from homology"/>
<dbReference type="InterPro" id="IPR050549">
    <property type="entry name" value="MFS_Trehalose_Transporter"/>
</dbReference>
<dbReference type="PANTHER" id="PTHR48021">
    <property type="match status" value="1"/>
</dbReference>
<protein>
    <recommendedName>
        <fullName evidence="8">Major facilitator superfamily (MFS) profile domain-containing protein</fullName>
    </recommendedName>
</protein>
<keyword evidence="10" id="KW-1185">Reference proteome</keyword>